<proteinExistence type="predicted"/>
<dbReference type="EMBL" id="FNVU01000010">
    <property type="protein sequence ID" value="SEG76224.1"/>
    <property type="molecule type" value="Genomic_DNA"/>
</dbReference>
<accession>A0A1H6CTD5</accession>
<dbReference type="AlphaFoldDB" id="A0A1H6CTD5"/>
<evidence type="ECO:0000313" key="2">
    <source>
        <dbReference type="Proteomes" id="UP000236754"/>
    </source>
</evidence>
<protein>
    <submittedName>
        <fullName evidence="1">Uncharacterized protein</fullName>
    </submittedName>
</protein>
<organism evidence="1 2">
    <name type="scientific">Actinacidiphila yanglinensis</name>
    <dbReference type="NCBI Taxonomy" id="310779"/>
    <lineage>
        <taxon>Bacteria</taxon>
        <taxon>Bacillati</taxon>
        <taxon>Actinomycetota</taxon>
        <taxon>Actinomycetes</taxon>
        <taxon>Kitasatosporales</taxon>
        <taxon>Streptomycetaceae</taxon>
        <taxon>Actinacidiphila</taxon>
    </lineage>
</organism>
<sequence>MSTPNPSAEGGQEWPADKLAALRLGRRLVAEVPTGRPDRRAFVDVTPFTVPADIQARRQGWQRTDPTRGFRLTHWEYDAGRILGFDYDIGAVLLNEATAPDEPALAATLEAWHLHPEQFRYPWQTDDPR</sequence>
<dbReference type="Proteomes" id="UP000236754">
    <property type="component" value="Unassembled WGS sequence"/>
</dbReference>
<keyword evidence="2" id="KW-1185">Reference proteome</keyword>
<reference evidence="1 2" key="1">
    <citation type="submission" date="2016-10" db="EMBL/GenBank/DDBJ databases">
        <authorList>
            <person name="de Groot N.N."/>
        </authorList>
    </citation>
    <scope>NUCLEOTIDE SEQUENCE [LARGE SCALE GENOMIC DNA]</scope>
    <source>
        <strain evidence="1 2">CGMCC 4.2023</strain>
    </source>
</reference>
<gene>
    <name evidence="1" type="ORF">SAMN05216223_11064</name>
</gene>
<evidence type="ECO:0000313" key="1">
    <source>
        <dbReference type="EMBL" id="SEG76224.1"/>
    </source>
</evidence>
<dbReference type="RefSeq" id="WP_235032277.1">
    <property type="nucleotide sequence ID" value="NZ_FNVU01000010.1"/>
</dbReference>
<name>A0A1H6CTD5_9ACTN</name>